<feature type="transmembrane region" description="Helical" evidence="1">
    <location>
        <begin position="21"/>
        <end position="41"/>
    </location>
</feature>
<feature type="transmembrane region" description="Helical" evidence="1">
    <location>
        <begin position="246"/>
        <end position="264"/>
    </location>
</feature>
<accession>A0A261ETZ3</accession>
<evidence type="ECO:0000313" key="2">
    <source>
        <dbReference type="EMBL" id="OZG50331.1"/>
    </source>
</evidence>
<dbReference type="EMBL" id="MWWS01000004">
    <property type="protein sequence ID" value="OZG50331.1"/>
    <property type="molecule type" value="Genomic_DNA"/>
</dbReference>
<keyword evidence="2" id="KW-0067">ATP-binding</keyword>
<keyword evidence="1" id="KW-0812">Transmembrane</keyword>
<comment type="caution">
    <text evidence="2">The sequence shown here is derived from an EMBL/GenBank/DDBJ whole genome shotgun (WGS) entry which is preliminary data.</text>
</comment>
<dbReference type="GO" id="GO:0005524">
    <property type="term" value="F:ATP binding"/>
    <property type="evidence" value="ECO:0007669"/>
    <property type="project" value="UniProtKB-KW"/>
</dbReference>
<protein>
    <submittedName>
        <fullName evidence="2">ABC transporter, ATP-binding protein</fullName>
    </submittedName>
</protein>
<sequence>MRLSSICSEAWRNLTCGTAKLALMVLVTLSLGLLTGGYEVLTITGLQNQAKTRVQADADVTILLGDNIDGVTCERLTQAGGGPNYAGAIRKGPQITPLATPGMDLASFQVSAGLLSILAAGSSKPVDPTGVWVSRSLAHDFGLSVGSMLPTDYGNAHIAGIFDWPNDGRDTRLAYALVTPVATSDGNFQECWAKQWPRSPDLDALMRVAQPVGDGDDKAGATTSLNKGFDAHYNGLASYRARLTRWMPYLSLALGTLFGIWTVVRRRLEYAGALHVGEDKSSQLLTIGVETLVWLTLGTAAAIGILTALSYVLAPAGAVQVLLTALRSPLTLDMGTMLGALGTGVLIRESQLFHYFKTR</sequence>
<proteinExistence type="predicted"/>
<keyword evidence="3" id="KW-1185">Reference proteome</keyword>
<evidence type="ECO:0000313" key="3">
    <source>
        <dbReference type="Proteomes" id="UP000216004"/>
    </source>
</evidence>
<keyword evidence="2" id="KW-0547">Nucleotide-binding</keyword>
<gene>
    <name evidence="2" type="ORF">BOCO_0848</name>
</gene>
<reference evidence="2 3" key="1">
    <citation type="journal article" date="2017" name="BMC Genomics">
        <title>Comparative genomic and phylogenomic analyses of the Bifidobacteriaceae family.</title>
        <authorList>
            <person name="Lugli G.A."/>
            <person name="Milani C."/>
            <person name="Turroni F."/>
            <person name="Duranti S."/>
            <person name="Mancabelli L."/>
            <person name="Mangifesta M."/>
            <person name="Ferrario C."/>
            <person name="Modesto M."/>
            <person name="Mattarelli P."/>
            <person name="Jiri K."/>
            <person name="van Sinderen D."/>
            <person name="Ventura M."/>
        </authorList>
    </citation>
    <scope>NUCLEOTIDE SEQUENCE [LARGE SCALE GENOMIC DNA]</scope>
    <source>
        <strain evidence="2 3">DSM 22924</strain>
    </source>
</reference>
<feature type="transmembrane region" description="Helical" evidence="1">
    <location>
        <begin position="284"/>
        <end position="314"/>
    </location>
</feature>
<keyword evidence="1" id="KW-0472">Membrane</keyword>
<dbReference type="AlphaFoldDB" id="A0A261ETZ3"/>
<dbReference type="Proteomes" id="UP000216004">
    <property type="component" value="Unassembled WGS sequence"/>
</dbReference>
<name>A0A261ETZ3_9BIFI</name>
<evidence type="ECO:0000256" key="1">
    <source>
        <dbReference type="SAM" id="Phobius"/>
    </source>
</evidence>
<organism evidence="2 3">
    <name type="scientific">Bombiscardovia coagulans</name>
    <dbReference type="NCBI Taxonomy" id="686666"/>
    <lineage>
        <taxon>Bacteria</taxon>
        <taxon>Bacillati</taxon>
        <taxon>Actinomycetota</taxon>
        <taxon>Actinomycetes</taxon>
        <taxon>Bifidobacteriales</taxon>
        <taxon>Bifidobacteriaceae</taxon>
        <taxon>Bombiscardovia</taxon>
    </lineage>
</organism>
<keyword evidence="1" id="KW-1133">Transmembrane helix</keyword>
<feature type="transmembrane region" description="Helical" evidence="1">
    <location>
        <begin position="326"/>
        <end position="347"/>
    </location>
</feature>